<keyword evidence="10 12" id="KW-0472">Membrane</keyword>
<comment type="subcellular location">
    <subcellularLocation>
        <location evidence="1">Endoplasmic reticulum membrane</location>
        <topology evidence="1">Single-pass membrane protein</topology>
    </subcellularLocation>
</comment>
<dbReference type="Pfam" id="PF00400">
    <property type="entry name" value="WD40"/>
    <property type="match status" value="3"/>
</dbReference>
<sequence length="646" mass="72448">MGNSTSRSGAPVIARCSSPTYCVQVVGSRHILLGGGGGASKTGVPNNIQTLLLSFDSKLLAVAAGNSSQTNERLPLVTEVTNSLETDPFATMNMDCVLLGPSELGKYLLAAGHDQYCDLYESKGFSLLKAKENEQPQLALSFEKISRITSDEKSNNGYQKTVRFDRSVEGQPQRLYTGGADGCIRIWDVETLRQGCVLKHTPLIKIEAHQGDVDDLDISPSGKLCISVGHDTFVYVWNAVNGRKICSLPMPNEIGADFRVRSVRFTILGSKNTIFLVTYNQIRLAKKAVSYVALWAFNNERDVCRPILVREACKEIISALAVSGCGNFFAVGTMDGSVGIYDTHELKLLYFAHKTHTIFVTAVEFLPQKTYDFGPLSDENTRQCSHYPGLASEYRTAVISLSADQTVQFHAVPFLKQTSFTSFLCKLSFLAFFLYYIVWYLCDRPKKLNLRLYFPVLIFVKLFRCPDIKNKELHRLLCVIPKCHLHLKRKVIDVIGHGTPRRALGDLKNVFATPVSVAIKRRIPEKSQSSLDVLHDKKTNKYERNVVFAPETGDFDPVQETDDTIEKFNFEEHIETYEEIFPKSEQRIDVADLLRNVQTDDRFLRSLFSELLDENSLKLLNEKNPMTNGDCDKTLTEILGGEVTEQ</sequence>
<feature type="transmembrane region" description="Helical" evidence="12">
    <location>
        <begin position="420"/>
        <end position="442"/>
    </location>
</feature>
<evidence type="ECO:0000256" key="11">
    <source>
        <dbReference type="PROSITE-ProRule" id="PRU00221"/>
    </source>
</evidence>
<dbReference type="EMBL" id="UZAD01000074">
    <property type="protein sequence ID" value="VDN82307.1"/>
    <property type="molecule type" value="Genomic_DNA"/>
</dbReference>
<evidence type="ECO:0000256" key="10">
    <source>
        <dbReference type="ARBA" id="ARBA00023136"/>
    </source>
</evidence>
<evidence type="ECO:0000256" key="5">
    <source>
        <dbReference type="ARBA" id="ARBA00022737"/>
    </source>
</evidence>
<evidence type="ECO:0000313" key="14">
    <source>
        <dbReference type="Proteomes" id="UP000278627"/>
    </source>
</evidence>
<evidence type="ECO:0000256" key="6">
    <source>
        <dbReference type="ARBA" id="ARBA00022824"/>
    </source>
</evidence>
<dbReference type="SUPFAM" id="SSF50978">
    <property type="entry name" value="WD40 repeat-like"/>
    <property type="match status" value="1"/>
</dbReference>
<dbReference type="GO" id="GO:0005085">
    <property type="term" value="F:guanyl-nucleotide exchange factor activity"/>
    <property type="evidence" value="ECO:0007669"/>
    <property type="project" value="InterPro"/>
</dbReference>
<dbReference type="GO" id="GO:0015031">
    <property type="term" value="P:protein transport"/>
    <property type="evidence" value="ECO:0007669"/>
    <property type="project" value="UniProtKB-KW"/>
</dbReference>
<keyword evidence="9 12" id="KW-1133">Transmembrane helix</keyword>
<dbReference type="SMART" id="SM00320">
    <property type="entry name" value="WD40"/>
    <property type="match status" value="3"/>
</dbReference>
<dbReference type="InterPro" id="IPR036322">
    <property type="entry name" value="WD40_repeat_dom_sf"/>
</dbReference>
<name>A0A0N4SZB1_BRUPA</name>
<keyword evidence="5" id="KW-0677">Repeat</keyword>
<dbReference type="PANTHER" id="PTHR23284:SF0">
    <property type="entry name" value="PROLACTIN REGULATORY ELEMENT-BINDING PROTEIN"/>
    <property type="match status" value="1"/>
</dbReference>
<evidence type="ECO:0000256" key="2">
    <source>
        <dbReference type="ARBA" id="ARBA00022448"/>
    </source>
</evidence>
<keyword evidence="4 12" id="KW-0812">Transmembrane</keyword>
<evidence type="ECO:0000313" key="15">
    <source>
        <dbReference type="WBParaSite" id="BPAG_0000112001-mRNA-1"/>
    </source>
</evidence>
<protein>
    <submittedName>
        <fullName evidence="15">WD_REPEATS_REGION domain-containing protein</fullName>
    </submittedName>
</protein>
<dbReference type="PROSITE" id="PS50082">
    <property type="entry name" value="WD_REPEATS_2"/>
    <property type="match status" value="2"/>
</dbReference>
<evidence type="ECO:0000256" key="7">
    <source>
        <dbReference type="ARBA" id="ARBA00022892"/>
    </source>
</evidence>
<feature type="repeat" description="WD" evidence="11">
    <location>
        <begin position="206"/>
        <end position="247"/>
    </location>
</feature>
<organism evidence="15">
    <name type="scientific">Brugia pahangi</name>
    <name type="common">Filarial nematode worm</name>
    <dbReference type="NCBI Taxonomy" id="6280"/>
    <lineage>
        <taxon>Eukaryota</taxon>
        <taxon>Metazoa</taxon>
        <taxon>Ecdysozoa</taxon>
        <taxon>Nematoda</taxon>
        <taxon>Chromadorea</taxon>
        <taxon>Rhabditida</taxon>
        <taxon>Spirurina</taxon>
        <taxon>Spiruromorpha</taxon>
        <taxon>Filarioidea</taxon>
        <taxon>Onchocercidae</taxon>
        <taxon>Brugia</taxon>
    </lineage>
</organism>
<gene>
    <name evidence="13" type="ORF">BPAG_LOCUS1121</name>
</gene>
<proteinExistence type="predicted"/>
<evidence type="ECO:0000256" key="12">
    <source>
        <dbReference type="SAM" id="Phobius"/>
    </source>
</evidence>
<dbReference type="InterPro" id="IPR015943">
    <property type="entry name" value="WD40/YVTN_repeat-like_dom_sf"/>
</dbReference>
<dbReference type="GO" id="GO:0003400">
    <property type="term" value="P:regulation of COPII vesicle coating"/>
    <property type="evidence" value="ECO:0007669"/>
    <property type="project" value="TreeGrafter"/>
</dbReference>
<keyword evidence="6" id="KW-0256">Endoplasmic reticulum</keyword>
<dbReference type="GO" id="GO:0006888">
    <property type="term" value="P:endoplasmic reticulum to Golgi vesicle-mediated transport"/>
    <property type="evidence" value="ECO:0007669"/>
    <property type="project" value="TreeGrafter"/>
</dbReference>
<keyword evidence="2" id="KW-0813">Transport</keyword>
<dbReference type="InterPro" id="IPR001680">
    <property type="entry name" value="WD40_rpt"/>
</dbReference>
<dbReference type="Proteomes" id="UP000278627">
    <property type="component" value="Unassembled WGS sequence"/>
</dbReference>
<evidence type="ECO:0000256" key="3">
    <source>
        <dbReference type="ARBA" id="ARBA00022574"/>
    </source>
</evidence>
<keyword evidence="3 11" id="KW-0853">WD repeat</keyword>
<dbReference type="Gene3D" id="2.130.10.10">
    <property type="entry name" value="YVTN repeat-like/Quinoprotein amine dehydrogenase"/>
    <property type="match status" value="1"/>
</dbReference>
<keyword evidence="8" id="KW-0653">Protein transport</keyword>
<feature type="repeat" description="WD" evidence="11">
    <location>
        <begin position="175"/>
        <end position="191"/>
    </location>
</feature>
<reference evidence="13 14" key="2">
    <citation type="submission" date="2018-11" db="EMBL/GenBank/DDBJ databases">
        <authorList>
            <consortium name="Pathogen Informatics"/>
        </authorList>
    </citation>
    <scope>NUCLEOTIDE SEQUENCE [LARGE SCALE GENOMIC DNA]</scope>
</reference>
<reference evidence="15" key="1">
    <citation type="submission" date="2016-04" db="UniProtKB">
        <authorList>
            <consortium name="WormBaseParasite"/>
        </authorList>
    </citation>
    <scope>IDENTIFICATION</scope>
</reference>
<dbReference type="GO" id="GO:0005789">
    <property type="term" value="C:endoplasmic reticulum membrane"/>
    <property type="evidence" value="ECO:0007669"/>
    <property type="project" value="UniProtKB-SubCell"/>
</dbReference>
<keyword evidence="7" id="KW-0931">ER-Golgi transport</keyword>
<keyword evidence="14" id="KW-1185">Reference proteome</keyword>
<dbReference type="WBParaSite" id="BPAG_0000112001-mRNA-1">
    <property type="protein sequence ID" value="BPAG_0000112001-mRNA-1"/>
    <property type="gene ID" value="BPAG_0000112001"/>
</dbReference>
<evidence type="ECO:0000256" key="8">
    <source>
        <dbReference type="ARBA" id="ARBA00022927"/>
    </source>
</evidence>
<accession>A0A0N4SZB1</accession>
<evidence type="ECO:0000256" key="1">
    <source>
        <dbReference type="ARBA" id="ARBA00004389"/>
    </source>
</evidence>
<dbReference type="STRING" id="6280.A0A0N4SZB1"/>
<dbReference type="AlphaFoldDB" id="A0A0N4SZB1"/>
<dbReference type="PANTHER" id="PTHR23284">
    <property type="entry name" value="PROLACTIN REGULATORY ELEMENT BINDING PROTEIN"/>
    <property type="match status" value="1"/>
</dbReference>
<dbReference type="PROSITE" id="PS50294">
    <property type="entry name" value="WD_REPEATS_REGION"/>
    <property type="match status" value="1"/>
</dbReference>
<dbReference type="InterPro" id="IPR045260">
    <property type="entry name" value="Sec12-like"/>
</dbReference>
<evidence type="ECO:0000256" key="4">
    <source>
        <dbReference type="ARBA" id="ARBA00022692"/>
    </source>
</evidence>
<evidence type="ECO:0000256" key="9">
    <source>
        <dbReference type="ARBA" id="ARBA00022989"/>
    </source>
</evidence>
<evidence type="ECO:0000313" key="13">
    <source>
        <dbReference type="EMBL" id="VDN82307.1"/>
    </source>
</evidence>